<gene>
    <name evidence="2" type="ORF">X928_05380</name>
</gene>
<feature type="domain" description="Sulfotransferase" evidence="1">
    <location>
        <begin position="5"/>
        <end position="239"/>
    </location>
</feature>
<evidence type="ECO:0000259" key="1">
    <source>
        <dbReference type="Pfam" id="PF00685"/>
    </source>
</evidence>
<protein>
    <recommendedName>
        <fullName evidence="1">Sulfotransferase domain-containing protein</fullName>
    </recommendedName>
</protein>
<sequence length="333" mass="39944">MKRIVIHIGYPKTATTTLQEAVFVKLHQKKKINYLGKTNFIRYSKGKQFILSNSLINSVVFDIPFQERVNISETKLNIISNEDLCLIPYFKEIQTKKKVVDPFLYPRKLKTYFENFADEIIIFVTLRNQTELIYSSYVERYHLFKDDEKRNSFNKFLLKEIDNLADIYRVFRFSDILTEYSNIFGRKNIHILLYEDLKYDQHFFCKELSRIIDVQSSILENLLAMNNLRNKRKTKEGYYAEIVDARKITNVLKKLPNNRVIDVLLSTYKNTWDNEISFFKILSKLLYKRNYVFIPKFTEEHKKIIVNKFRESNIRLSEDFGVSIDKLKKYQYI</sequence>
<dbReference type="GO" id="GO:0008146">
    <property type="term" value="F:sulfotransferase activity"/>
    <property type="evidence" value="ECO:0007669"/>
    <property type="project" value="InterPro"/>
</dbReference>
<dbReference type="Gene3D" id="3.40.50.300">
    <property type="entry name" value="P-loop containing nucleotide triphosphate hydrolases"/>
    <property type="match status" value="1"/>
</dbReference>
<dbReference type="Pfam" id="PF00685">
    <property type="entry name" value="Sulfotransfer_1"/>
    <property type="match status" value="1"/>
</dbReference>
<dbReference type="SUPFAM" id="SSF52540">
    <property type="entry name" value="P-loop containing nucleoside triphosphate hydrolases"/>
    <property type="match status" value="1"/>
</dbReference>
<organism evidence="2 3">
    <name type="scientific">Petrotoga miotherma DSM 10691</name>
    <dbReference type="NCBI Taxonomy" id="1434326"/>
    <lineage>
        <taxon>Bacteria</taxon>
        <taxon>Thermotogati</taxon>
        <taxon>Thermotogota</taxon>
        <taxon>Thermotogae</taxon>
        <taxon>Petrotogales</taxon>
        <taxon>Petrotogaceae</taxon>
        <taxon>Petrotoga</taxon>
    </lineage>
</organism>
<reference evidence="2 3" key="1">
    <citation type="submission" date="2013-12" db="EMBL/GenBank/DDBJ databases">
        <title>Comparative genomics of Petrotoga isolates.</title>
        <authorList>
            <person name="Nesbo C.L."/>
            <person name="Charchuk R."/>
            <person name="Chow K."/>
        </authorList>
    </citation>
    <scope>NUCLEOTIDE SEQUENCE [LARGE SCALE GENOMIC DNA]</scope>
    <source>
        <strain evidence="2 3">DSM 10691</strain>
    </source>
</reference>
<dbReference type="InterPro" id="IPR027417">
    <property type="entry name" value="P-loop_NTPase"/>
</dbReference>
<comment type="caution">
    <text evidence="2">The sequence shown here is derived from an EMBL/GenBank/DDBJ whole genome shotgun (WGS) entry which is preliminary data.</text>
</comment>
<evidence type="ECO:0000313" key="3">
    <source>
        <dbReference type="Proteomes" id="UP000236199"/>
    </source>
</evidence>
<dbReference type="Proteomes" id="UP000236199">
    <property type="component" value="Unassembled WGS sequence"/>
</dbReference>
<accession>A0A2K1PC43</accession>
<proteinExistence type="predicted"/>
<keyword evidence="3" id="KW-1185">Reference proteome</keyword>
<dbReference type="OrthoDB" id="1429617at2"/>
<dbReference type="InterPro" id="IPR000863">
    <property type="entry name" value="Sulfotransferase_dom"/>
</dbReference>
<dbReference type="RefSeq" id="WP_103078796.1">
    <property type="nucleotide sequence ID" value="NZ_AZRM01000025.1"/>
</dbReference>
<name>A0A2K1PC43_9BACT</name>
<evidence type="ECO:0000313" key="2">
    <source>
        <dbReference type="EMBL" id="PNS00346.1"/>
    </source>
</evidence>
<dbReference type="AlphaFoldDB" id="A0A2K1PC43"/>
<dbReference type="EMBL" id="AZRM01000025">
    <property type="protein sequence ID" value="PNS00346.1"/>
    <property type="molecule type" value="Genomic_DNA"/>
</dbReference>